<evidence type="ECO:0008006" key="3">
    <source>
        <dbReference type="Google" id="ProtNLM"/>
    </source>
</evidence>
<evidence type="ECO:0000313" key="2">
    <source>
        <dbReference type="Proteomes" id="UP000823486"/>
    </source>
</evidence>
<protein>
    <recommendedName>
        <fullName evidence="3">Fur-regulated basic protein FbpA</fullName>
    </recommendedName>
</protein>
<keyword evidence="2" id="KW-1185">Reference proteome</keyword>
<accession>A0ABS2QJF3</accession>
<organism evidence="1 2">
    <name type="scientific">Peribacillus deserti</name>
    <dbReference type="NCBI Taxonomy" id="673318"/>
    <lineage>
        <taxon>Bacteria</taxon>
        <taxon>Bacillati</taxon>
        <taxon>Bacillota</taxon>
        <taxon>Bacilli</taxon>
        <taxon>Bacillales</taxon>
        <taxon>Bacillaceae</taxon>
        <taxon>Peribacillus</taxon>
    </lineage>
</organism>
<evidence type="ECO:0000313" key="1">
    <source>
        <dbReference type="EMBL" id="MBM7693085.1"/>
    </source>
</evidence>
<comment type="caution">
    <text evidence="1">The sequence shown here is derived from an EMBL/GenBank/DDBJ whole genome shotgun (WGS) entry which is preliminary data.</text>
</comment>
<gene>
    <name evidence="1" type="ORF">JOC77_002524</name>
</gene>
<dbReference type="EMBL" id="JAFBFI010000010">
    <property type="protein sequence ID" value="MBM7693085.1"/>
    <property type="molecule type" value="Genomic_DNA"/>
</dbReference>
<proteinExistence type="predicted"/>
<name>A0ABS2QJF3_9BACI</name>
<dbReference type="RefSeq" id="WP_204543639.1">
    <property type="nucleotide sequence ID" value="NZ_JAFBFI010000010.1"/>
</dbReference>
<reference evidence="1 2" key="1">
    <citation type="submission" date="2021-01" db="EMBL/GenBank/DDBJ databases">
        <title>Genomic Encyclopedia of Type Strains, Phase IV (KMG-IV): sequencing the most valuable type-strain genomes for metagenomic binning, comparative biology and taxonomic classification.</title>
        <authorList>
            <person name="Goeker M."/>
        </authorList>
    </citation>
    <scope>NUCLEOTIDE SEQUENCE [LARGE SCALE GENOMIC DNA]</scope>
    <source>
        <strain evidence="1 2">DSM 105482</strain>
    </source>
</reference>
<sequence length="48" mass="5426">MPTVNELIKTLLKKGIKAEKVISRKKLFASLLSQNDCHMLSEKAKNKV</sequence>
<dbReference type="Proteomes" id="UP000823486">
    <property type="component" value="Unassembled WGS sequence"/>
</dbReference>